<evidence type="ECO:0000256" key="5">
    <source>
        <dbReference type="ARBA" id="ARBA00022801"/>
    </source>
</evidence>
<dbReference type="Pfam" id="PF22784">
    <property type="entry name" value="PTP-SAK"/>
    <property type="match status" value="1"/>
</dbReference>
<dbReference type="SMART" id="SM01326">
    <property type="entry name" value="PTEN_C2"/>
    <property type="match status" value="1"/>
</dbReference>
<evidence type="ECO:0000256" key="7">
    <source>
        <dbReference type="ARBA" id="ARBA00023136"/>
    </source>
</evidence>
<feature type="transmembrane region" description="Helical" evidence="9">
    <location>
        <begin position="122"/>
        <end position="141"/>
    </location>
</feature>
<dbReference type="AlphaFoldDB" id="A0A9B0UEJ0"/>
<dbReference type="InterPro" id="IPR000387">
    <property type="entry name" value="Tyr_Pase_dom"/>
</dbReference>
<dbReference type="InterPro" id="IPR027359">
    <property type="entry name" value="Volt_channel_dom_sf"/>
</dbReference>
<gene>
    <name evidence="14" type="primary">LOC102837579</name>
</gene>
<evidence type="ECO:0000256" key="3">
    <source>
        <dbReference type="ARBA" id="ARBA00007881"/>
    </source>
</evidence>
<dbReference type="PROSITE" id="PS51182">
    <property type="entry name" value="C2_TENSIN"/>
    <property type="match status" value="1"/>
</dbReference>
<dbReference type="InterPro" id="IPR045102">
    <property type="entry name" value="PTP_VSP_TPTE"/>
</dbReference>
<protein>
    <submittedName>
        <fullName evidence="14">Phosphatidylinositol 3,4,5-trisphosphate 3-phosphatase TPTE2-like</fullName>
    </submittedName>
</protein>
<dbReference type="OrthoDB" id="16692at2759"/>
<feature type="transmembrane region" description="Helical" evidence="9">
    <location>
        <begin position="86"/>
        <end position="110"/>
    </location>
</feature>
<name>A0A9B0UEJ0_CHRAS</name>
<dbReference type="Gene3D" id="3.90.190.10">
    <property type="entry name" value="Protein tyrosine phosphatase superfamily"/>
    <property type="match status" value="1"/>
</dbReference>
<dbReference type="GO" id="GO:0005829">
    <property type="term" value="C:cytosol"/>
    <property type="evidence" value="ECO:0007669"/>
    <property type="project" value="TreeGrafter"/>
</dbReference>
<keyword evidence="13" id="KW-1185">Reference proteome</keyword>
<dbReference type="InterPro" id="IPR035892">
    <property type="entry name" value="C2_domain_sf"/>
</dbReference>
<dbReference type="PROSITE" id="PS00383">
    <property type="entry name" value="TYR_PHOSPHATASE_1"/>
    <property type="match status" value="1"/>
</dbReference>
<evidence type="ECO:0000256" key="6">
    <source>
        <dbReference type="ARBA" id="ARBA00022989"/>
    </source>
</evidence>
<accession>A0A9B0UEJ0</accession>
<dbReference type="Pfam" id="PF00520">
    <property type="entry name" value="Ion_trans"/>
    <property type="match status" value="1"/>
</dbReference>
<keyword evidence="5" id="KW-0378">Hydrolase</keyword>
<dbReference type="Proteomes" id="UP000504623">
    <property type="component" value="Unplaced"/>
</dbReference>
<dbReference type="Gene3D" id="1.20.120.350">
    <property type="entry name" value="Voltage-gated potassium channels. Chain C"/>
    <property type="match status" value="1"/>
</dbReference>
<evidence type="ECO:0000313" key="13">
    <source>
        <dbReference type="Proteomes" id="UP000504623"/>
    </source>
</evidence>
<dbReference type="PROSITE" id="PS51181">
    <property type="entry name" value="PPASE_TENSIN"/>
    <property type="match status" value="1"/>
</dbReference>
<evidence type="ECO:0000256" key="1">
    <source>
        <dbReference type="ARBA" id="ARBA00004141"/>
    </source>
</evidence>
<dbReference type="RefSeq" id="XP_006877489.1">
    <property type="nucleotide sequence ID" value="XM_006877427.1"/>
</dbReference>
<dbReference type="GO" id="GO:0016314">
    <property type="term" value="F:phosphatidylinositol-3,4,5-trisphosphate 3-phosphatase activity"/>
    <property type="evidence" value="ECO:0007669"/>
    <property type="project" value="TreeGrafter"/>
</dbReference>
<feature type="transmembrane region" description="Helical" evidence="9">
    <location>
        <begin position="153"/>
        <end position="172"/>
    </location>
</feature>
<dbReference type="SUPFAM" id="SSF52799">
    <property type="entry name" value="(Phosphotyrosine protein) phosphatases II"/>
    <property type="match status" value="1"/>
</dbReference>
<proteinExistence type="inferred from homology"/>
<dbReference type="PROSITE" id="PS50056">
    <property type="entry name" value="TYR_PHOSPHATASE_2"/>
    <property type="match status" value="1"/>
</dbReference>
<dbReference type="FunFam" id="3.90.190.10:FF:000053">
    <property type="entry name" value="Phosphatidylinositol 3,4,5-trisphosphate 3-phosphatase TPTE2"/>
    <property type="match status" value="1"/>
</dbReference>
<evidence type="ECO:0000256" key="4">
    <source>
        <dbReference type="ARBA" id="ARBA00022692"/>
    </source>
</evidence>
<dbReference type="InterPro" id="IPR057023">
    <property type="entry name" value="PTP-SAK"/>
</dbReference>
<evidence type="ECO:0000256" key="9">
    <source>
        <dbReference type="SAM" id="Phobius"/>
    </source>
</evidence>
<dbReference type="InterPro" id="IPR014020">
    <property type="entry name" value="Tensin_C2-dom"/>
</dbReference>
<dbReference type="CDD" id="cd14510">
    <property type="entry name" value="PTP_VSP_TPTE"/>
    <property type="match status" value="1"/>
</dbReference>
<dbReference type="PANTHER" id="PTHR12305:SF60">
    <property type="entry name" value="PHOSPHATIDYLINOSITOL 3,4,5-TRISPHOSPHATE 3-PHOSPHATASE TPTE2-RELATED"/>
    <property type="match status" value="1"/>
</dbReference>
<dbReference type="SMART" id="SM00404">
    <property type="entry name" value="PTPc_motif"/>
    <property type="match status" value="1"/>
</dbReference>
<reference evidence="14" key="1">
    <citation type="submission" date="2025-08" db="UniProtKB">
        <authorList>
            <consortium name="RefSeq"/>
        </authorList>
    </citation>
    <scope>IDENTIFICATION</scope>
    <source>
        <tissue evidence="14">Spleen</tissue>
    </source>
</reference>
<evidence type="ECO:0000256" key="2">
    <source>
        <dbReference type="ARBA" id="ARBA00004316"/>
    </source>
</evidence>
<comment type="similarity">
    <text evidence="3">Belongs to the PTEN phosphatase protein family.</text>
</comment>
<dbReference type="Gene3D" id="2.60.40.1110">
    <property type="match status" value="1"/>
</dbReference>
<dbReference type="InterPro" id="IPR005821">
    <property type="entry name" value="Ion_trans_dom"/>
</dbReference>
<dbReference type="SUPFAM" id="SSF49562">
    <property type="entry name" value="C2 domain (Calcium/lipid-binding domain, CaLB)"/>
    <property type="match status" value="1"/>
</dbReference>
<evidence type="ECO:0000313" key="14">
    <source>
        <dbReference type="RefSeq" id="XP_006877489.1"/>
    </source>
</evidence>
<feature type="domain" description="Phosphatase tensin-type" evidence="11">
    <location>
        <begin position="222"/>
        <end position="398"/>
    </location>
</feature>
<dbReference type="FunFam" id="2.60.40.1110:FF:000004">
    <property type="entry name" value="Voltage-sensor containing phosphatase"/>
    <property type="match status" value="1"/>
</dbReference>
<feature type="domain" description="Tyrosine specific protein phosphatases" evidence="10">
    <location>
        <begin position="307"/>
        <end position="367"/>
    </location>
</feature>
<sequence>MEVQPKTKTPRYLQKRAKSKQKLLRGYIGPTKFKAEQSAHNVIATVFGNVKGVILLDFHEEHRTSWELITKNTKTKRFVNSIVSSFSFRLFGLLLVFVDMFVVLTDLIFIGSSLNLSWKLHSISLTIASFFLMDVLLRVYVEGKQQYFSDMFNSLDAIVIGLTLLVNIVYCLHDFKGITNIPRLTVLFRALRIIILVRVFHLAYQKRHLERLTRKMVSGNKRRYERDGFDLDLTYVTDRIIAMSFPSSGKQSFYRNPIKEVVRFLDTKHRDHYMIYNLCSERGYDPVHFHHRVHRIMVDDHNVPSLSEMVTFTKEVEKWMAEDEENVVVIHCKGGKGRTGTMICACLIASEKFKTAEESLYYFGVRRTDKSTSSKFQGVETPSQSRYVGYFAKVKNDYQWSLPPRKFLFVKRFVIHSIHGVGKGNGEDLKVQIIMQKEIVFSCSASKNCRIYHDAETDRVIINLINCPSLSDDVKVKFLSSSVSNFYPDLPRYYDNCPFFFWFHTSFIQNYRLYLSRNELDNPHKSKTWKTYRPEFAVEVYFE</sequence>
<organism evidence="13 14">
    <name type="scientific">Chrysochloris asiatica</name>
    <name type="common">Cape golden mole</name>
    <dbReference type="NCBI Taxonomy" id="185453"/>
    <lineage>
        <taxon>Eukaryota</taxon>
        <taxon>Metazoa</taxon>
        <taxon>Chordata</taxon>
        <taxon>Craniata</taxon>
        <taxon>Vertebrata</taxon>
        <taxon>Euteleostomi</taxon>
        <taxon>Mammalia</taxon>
        <taxon>Eutheria</taxon>
        <taxon>Afrotheria</taxon>
        <taxon>Chrysochloridae</taxon>
        <taxon>Chrysochlorinae</taxon>
        <taxon>Chrysochloris</taxon>
    </lineage>
</organism>
<dbReference type="InterPro" id="IPR003595">
    <property type="entry name" value="Tyr_Pase_cat"/>
</dbReference>
<feature type="domain" description="C2 tensin-type" evidence="12">
    <location>
        <begin position="405"/>
        <end position="543"/>
    </location>
</feature>
<dbReference type="GeneID" id="102837579"/>
<keyword evidence="4 9" id="KW-0812">Transmembrane</keyword>
<keyword evidence="7 9" id="KW-0472">Membrane</keyword>
<evidence type="ECO:0000259" key="12">
    <source>
        <dbReference type="PROSITE" id="PS51182"/>
    </source>
</evidence>
<dbReference type="Pfam" id="PF10409">
    <property type="entry name" value="PTEN_C2"/>
    <property type="match status" value="1"/>
</dbReference>
<dbReference type="PANTHER" id="PTHR12305">
    <property type="entry name" value="PHOSPHATASE WITH HOMOLOGY TO TENSIN"/>
    <property type="match status" value="1"/>
</dbReference>
<evidence type="ECO:0000259" key="10">
    <source>
        <dbReference type="PROSITE" id="PS50056"/>
    </source>
</evidence>
<dbReference type="InterPro" id="IPR016130">
    <property type="entry name" value="Tyr_Pase_AS"/>
</dbReference>
<keyword evidence="6 9" id="KW-1133">Transmembrane helix</keyword>
<keyword evidence="8" id="KW-0966">Cell projection</keyword>
<dbReference type="GO" id="GO:0005216">
    <property type="term" value="F:monoatomic ion channel activity"/>
    <property type="evidence" value="ECO:0007669"/>
    <property type="project" value="InterPro"/>
</dbReference>
<dbReference type="GO" id="GO:0042995">
    <property type="term" value="C:cell projection"/>
    <property type="evidence" value="ECO:0007669"/>
    <property type="project" value="UniProtKB-SubCell"/>
</dbReference>
<dbReference type="SUPFAM" id="SSF81324">
    <property type="entry name" value="Voltage-gated potassium channels"/>
    <property type="match status" value="1"/>
</dbReference>
<dbReference type="GO" id="GO:0016020">
    <property type="term" value="C:membrane"/>
    <property type="evidence" value="ECO:0007669"/>
    <property type="project" value="UniProtKB-SubCell"/>
</dbReference>
<dbReference type="InterPro" id="IPR029023">
    <property type="entry name" value="Tensin_phosphatase"/>
</dbReference>
<dbReference type="InterPro" id="IPR029021">
    <property type="entry name" value="Prot-tyrosine_phosphatase-like"/>
</dbReference>
<comment type="subcellular location">
    <subcellularLocation>
        <location evidence="2">Cell projection</location>
    </subcellularLocation>
    <subcellularLocation>
        <location evidence="1">Membrane</location>
        <topology evidence="1">Multi-pass membrane protein</topology>
    </subcellularLocation>
</comment>
<evidence type="ECO:0000259" key="11">
    <source>
        <dbReference type="PROSITE" id="PS51181"/>
    </source>
</evidence>
<dbReference type="InterPro" id="IPR051281">
    <property type="entry name" value="Dual-spec_lipid-protein_phosph"/>
</dbReference>
<evidence type="ECO:0000256" key="8">
    <source>
        <dbReference type="ARBA" id="ARBA00023273"/>
    </source>
</evidence>